<feature type="domain" description="Type II/III secretion system secretin-like" evidence="3">
    <location>
        <begin position="632"/>
        <end position="817"/>
    </location>
</feature>
<organism evidence="4 5">
    <name type="scientific">Kuenenia stuttgartiensis</name>
    <dbReference type="NCBI Taxonomy" id="174633"/>
    <lineage>
        <taxon>Bacteria</taxon>
        <taxon>Pseudomonadati</taxon>
        <taxon>Planctomycetota</taxon>
        <taxon>Candidatus Brocadiia</taxon>
        <taxon>Candidatus Brocadiales</taxon>
        <taxon>Candidatus Brocadiaceae</taxon>
        <taxon>Candidatus Kuenenia</taxon>
    </lineage>
</organism>
<dbReference type="SUPFAM" id="SSF48452">
    <property type="entry name" value="TPR-like"/>
    <property type="match status" value="1"/>
</dbReference>
<evidence type="ECO:0000313" key="4">
    <source>
        <dbReference type="EMBL" id="SOH04998.1"/>
    </source>
</evidence>
<evidence type="ECO:0000259" key="3">
    <source>
        <dbReference type="Pfam" id="PF00263"/>
    </source>
</evidence>
<dbReference type="AlphaFoldDB" id="A0A2C9CHB6"/>
<dbReference type="InterPro" id="IPR011990">
    <property type="entry name" value="TPR-like_helical_dom_sf"/>
</dbReference>
<feature type="repeat" description="TPR" evidence="1">
    <location>
        <begin position="109"/>
        <end position="142"/>
    </location>
</feature>
<dbReference type="RefSeq" id="WP_099325654.1">
    <property type="nucleotide sequence ID" value="NZ_LT934425.1"/>
</dbReference>
<dbReference type="PANTHER" id="PTHR30604:SF1">
    <property type="entry name" value="DNA UTILIZATION PROTEIN HOFQ"/>
    <property type="match status" value="1"/>
</dbReference>
<protein>
    <submittedName>
        <fullName evidence="4">Type II secretion system protein D</fullName>
    </submittedName>
</protein>
<dbReference type="OrthoDB" id="254495at2"/>
<dbReference type="PRINTS" id="PR00811">
    <property type="entry name" value="BCTERIALGSPD"/>
</dbReference>
<dbReference type="Pfam" id="PF00263">
    <property type="entry name" value="Secretin"/>
    <property type="match status" value="1"/>
</dbReference>
<dbReference type="Gene3D" id="1.25.40.10">
    <property type="entry name" value="Tetratricopeptide repeat domain"/>
    <property type="match status" value="1"/>
</dbReference>
<keyword evidence="1" id="KW-0802">TPR repeat</keyword>
<proteinExistence type="inferred from homology"/>
<keyword evidence="5" id="KW-1185">Reference proteome</keyword>
<dbReference type="PROSITE" id="PS50005">
    <property type="entry name" value="TPR"/>
    <property type="match status" value="1"/>
</dbReference>
<evidence type="ECO:0000256" key="2">
    <source>
        <dbReference type="RuleBase" id="RU004003"/>
    </source>
</evidence>
<dbReference type="Proteomes" id="UP000221734">
    <property type="component" value="Chromosome Kuenenia_stuttgartiensis_MBR1"/>
</dbReference>
<evidence type="ECO:0000256" key="1">
    <source>
        <dbReference type="PROSITE-ProRule" id="PRU00339"/>
    </source>
</evidence>
<dbReference type="InterPro" id="IPR051808">
    <property type="entry name" value="Type_IV_pilus_biogenesis"/>
</dbReference>
<reference evidence="5" key="1">
    <citation type="submission" date="2017-10" db="EMBL/GenBank/DDBJ databases">
        <authorList>
            <person name="Frank J."/>
        </authorList>
    </citation>
    <scope>NUCLEOTIDE SEQUENCE [LARGE SCALE GENOMIC DNA]</scope>
</reference>
<comment type="similarity">
    <text evidence="2">Belongs to the bacterial secretin family.</text>
</comment>
<dbReference type="PANTHER" id="PTHR30604">
    <property type="entry name" value="PROTEIN TRANSPORT PROTEIN HOFQ"/>
    <property type="match status" value="1"/>
</dbReference>
<accession>A0A2C9CHB6</accession>
<sequence length="844" mass="94180">MKSVFVFTTFALLFFLPLGTYKTWSQDNDSAENNSSLTDNYYLKSAKKHLELNNYQRAVNELTLAILLDPGNAEALALKNEAISRLKEDAVLPETTKAATSVPAKTIDTSELLKLARAAAENNRYDDATALIEQVLETEPDNKRALYFKKRLMEIKQKAPAVTPEKKDPLVTKRNAEEAIDRSVKNERPELLNKEGETTSTQTVSAAAKNKELLQMPYEETLEIAETFSGDMITGQKQYALGSIENRRHLEQELDEIEPYNEEALYYKEKVNITKHKSNYENLKAIYSQEKLRSKEYLKESSVPYQDIIRFPDQKQWDGISNRKLPELSASVKENKARTELLRTIPNPTEIQFSQKIEDALNTIISFEFIDTSLEDVIAFIREKTNINMVFDADTGDVPITLRLNEVSVKTALNYLLPKGYEYLVEGDILHIYKQKMELRVYDVRDILINLDDKEPLEFDITAATSSQLSMTRGESARVRDPSERVLDLIEMLVTAIEPSSWSANAGIIGNPTTGVQRSIRTSGQGEGSITARMGQPGDLVVVNTTFIHKQIEDVLASLRTSQNLQVNIEARFITVTDEFLEDIGTDITRFFSDNTSVSTGAADIAGDLGSGIDLNFAIFGNSALKGFLKAVQESKGSEVLTSPRITLSNTQRGNIAVLQTRNYIQSTTVEDGIVTPVIGTVPEGTTFDVRPIVSADRKFVYLEVTPSVFAIEEIESFTFSGLSEGVSVGGGDGTTYIPPEQTIQLPRLNVSQVSVTVYVPDKGTLMIGGLGSLSNKDETSGVPVLSKIPIIKRLFTRDQKTRNKSNLIILLKPTIIIKEEQERFLHLTNEKSYVPSVSKTKRQ</sequence>
<dbReference type="EMBL" id="LT934425">
    <property type="protein sequence ID" value="SOH04998.1"/>
    <property type="molecule type" value="Genomic_DNA"/>
</dbReference>
<dbReference type="InterPro" id="IPR001775">
    <property type="entry name" value="GspD/PilQ"/>
</dbReference>
<dbReference type="InterPro" id="IPR004846">
    <property type="entry name" value="T2SS/T3SS_dom"/>
</dbReference>
<name>A0A2C9CHB6_KUEST</name>
<dbReference type="GO" id="GO:0009306">
    <property type="term" value="P:protein secretion"/>
    <property type="evidence" value="ECO:0007669"/>
    <property type="project" value="InterPro"/>
</dbReference>
<dbReference type="InterPro" id="IPR019734">
    <property type="entry name" value="TPR_rpt"/>
</dbReference>
<gene>
    <name evidence="4" type="primary">xpsD</name>
    <name evidence="4" type="ORF">KSMBR1_2511</name>
</gene>
<dbReference type="KEGG" id="kst:KSMBR1_2511"/>
<evidence type="ECO:0000313" key="5">
    <source>
        <dbReference type="Proteomes" id="UP000221734"/>
    </source>
</evidence>